<geneLocation type="plasmid" evidence="1">
    <name>pL289</name>
</geneLocation>
<dbReference type="AlphaFoldDB" id="A0A1W6TLV7"/>
<accession>A0A1W6TLV7</accession>
<reference evidence="1" key="1">
    <citation type="submission" date="2016-10" db="EMBL/GenBank/DDBJ databases">
        <title>The High Quality Genome of Vibrio alginolyticus K01M1.</title>
        <authorList>
            <person name="Wendling C."/>
            <person name="Chibani C.M."/>
            <person name="Hertel R."/>
            <person name="Sproer C."/>
            <person name="Bunk B."/>
            <person name="Overmann J."/>
            <person name="Roth O."/>
            <person name="Liesegang H."/>
        </authorList>
    </citation>
    <scope>NUCLEOTIDE SEQUENCE</scope>
    <source>
        <strain evidence="1">K05K4</strain>
        <plasmid evidence="1">pL289</plasmid>
    </source>
</reference>
<dbReference type="EMBL" id="CP017904">
    <property type="protein sequence ID" value="ARP21854.1"/>
    <property type="molecule type" value="Genomic_DNA"/>
</dbReference>
<organism evidence="1">
    <name type="scientific">Vibrio alginolyticus</name>
    <dbReference type="NCBI Taxonomy" id="663"/>
    <lineage>
        <taxon>Bacteria</taxon>
        <taxon>Pseudomonadati</taxon>
        <taxon>Pseudomonadota</taxon>
        <taxon>Gammaproteobacteria</taxon>
        <taxon>Vibrionales</taxon>
        <taxon>Vibrionaceae</taxon>
        <taxon>Vibrio</taxon>
    </lineage>
</organism>
<gene>
    <name evidence="1" type="ORF">K05K4_51520</name>
</gene>
<evidence type="ECO:0000313" key="1">
    <source>
        <dbReference type="EMBL" id="ARP21854.1"/>
    </source>
</evidence>
<keyword evidence="1" id="KW-0614">Plasmid</keyword>
<sequence>MEGLRSKLVGTLRTSSKQQSQSLYITQDDLDAAVMYLNSNEYNQTMPKTWHERMLINWISEELPTNVNWNTTIQISSGIYGHVVPLASHFIGAEDEERYLLMLTFRVTAPKLDSLVTIRTLKS</sequence>
<proteinExistence type="predicted"/>
<name>A0A1W6TLV7_VIBAL</name>
<protein>
    <submittedName>
        <fullName evidence="1">Uncharacterized protein</fullName>
    </submittedName>
</protein>